<dbReference type="Proteomes" id="UP000736787">
    <property type="component" value="Unassembled WGS sequence"/>
</dbReference>
<evidence type="ECO:0000256" key="1">
    <source>
        <dbReference type="SAM" id="MobiDB-lite"/>
    </source>
</evidence>
<feature type="region of interest" description="Disordered" evidence="1">
    <location>
        <begin position="309"/>
        <end position="349"/>
    </location>
</feature>
<evidence type="ECO:0008006" key="4">
    <source>
        <dbReference type="Google" id="ProtNLM"/>
    </source>
</evidence>
<reference evidence="2" key="1">
    <citation type="submission" date="2018-10" db="EMBL/GenBank/DDBJ databases">
        <title>Effector identification in a new, highly contiguous assembly of the strawberry crown rot pathogen Phytophthora cactorum.</title>
        <authorList>
            <person name="Armitage A.D."/>
            <person name="Nellist C.F."/>
            <person name="Bates H."/>
            <person name="Vickerstaff R.J."/>
            <person name="Harrison R.J."/>
        </authorList>
    </citation>
    <scope>NUCLEOTIDE SEQUENCE</scope>
    <source>
        <strain evidence="2">4040</strain>
    </source>
</reference>
<comment type="caution">
    <text evidence="2">The sequence shown here is derived from an EMBL/GenBank/DDBJ whole genome shotgun (WGS) entry which is preliminary data.</text>
</comment>
<sequence length="543" mass="61511">MSLQDWSPHEAGAALQKWKKKLRKAFSAIGINEGKQPVSRLATLEEDPSKVPLPATPKRLERTPPTKRGADRDAFGTADASPYLQDSHMVTPRSTSRTRRMDTEDDGSQGHRGKARASRSVSGRRRATTYASSSDDDDLLPHAYEAPQPELTRQMREIAALNDSDPTPRIEMTSHRPLDRIKPFSGSRNKSENSIQWLRTFKTKRTWKLLSNAFIRYYCSQFTQTALSRYYSAKRERSEHLCDYLNRLNGYARNARLQFEKGGREAKEQVQQFLVTCGDDNMAESLYHTRVNDIHELEEIIEDVLKGKERMAKRDGVPRHSRSRDSRRDEPHDRQSRRDRCESDRHRDDYRNTPRVTLAEISLDDLLALLEGSKVTRSGDERSGGEHHAYEDDQDEYNHYQSDDASSDGSLVDNDRHLAAANEGERRAAAEGTEASIRTVEVANAASIKTAEVVPAASIKTLVENETSIVTTGVHSMDHVLRVVGISHSAHFCNKRCMFCKQAHDVGQCELFRNFQDLAKFVRIKGTKEELPLSSSLPFKSAI</sequence>
<accession>A0A8T1D3Q6</accession>
<dbReference type="AlphaFoldDB" id="A0A8T1D3Q6"/>
<dbReference type="EMBL" id="RCMK01000377">
    <property type="protein sequence ID" value="KAG2932548.1"/>
    <property type="molecule type" value="Genomic_DNA"/>
</dbReference>
<gene>
    <name evidence="2" type="ORF">PC117_g13127</name>
</gene>
<evidence type="ECO:0000313" key="2">
    <source>
        <dbReference type="EMBL" id="KAG2932548.1"/>
    </source>
</evidence>
<feature type="region of interest" description="Disordered" evidence="1">
    <location>
        <begin position="33"/>
        <end position="142"/>
    </location>
</feature>
<name>A0A8T1D3Q6_9STRA</name>
<protein>
    <recommendedName>
        <fullName evidence="4">Retrotransposon gag domain-containing protein</fullName>
    </recommendedName>
</protein>
<dbReference type="VEuPathDB" id="FungiDB:PC110_g23346"/>
<proteinExistence type="predicted"/>
<feature type="compositionally biased region" description="Basic and acidic residues" evidence="1">
    <location>
        <begin position="58"/>
        <end position="74"/>
    </location>
</feature>
<feature type="compositionally biased region" description="Basic residues" evidence="1">
    <location>
        <begin position="111"/>
        <end position="127"/>
    </location>
</feature>
<evidence type="ECO:0000313" key="3">
    <source>
        <dbReference type="Proteomes" id="UP000736787"/>
    </source>
</evidence>
<dbReference type="VEuPathDB" id="FungiDB:PC110_g12386"/>
<organism evidence="2 3">
    <name type="scientific">Phytophthora cactorum</name>
    <dbReference type="NCBI Taxonomy" id="29920"/>
    <lineage>
        <taxon>Eukaryota</taxon>
        <taxon>Sar</taxon>
        <taxon>Stramenopiles</taxon>
        <taxon>Oomycota</taxon>
        <taxon>Peronosporomycetes</taxon>
        <taxon>Peronosporales</taxon>
        <taxon>Peronosporaceae</taxon>
        <taxon>Phytophthora</taxon>
    </lineage>
</organism>
<dbReference type="VEuPathDB" id="FungiDB:PC110_g7806"/>